<evidence type="ECO:0000256" key="2">
    <source>
        <dbReference type="ARBA" id="ARBA00023015"/>
    </source>
</evidence>
<keyword evidence="3" id="KW-0238">DNA-binding</keyword>
<dbReference type="PANTHER" id="PTHR31920">
    <property type="entry name" value="B3 DOMAIN-CONTAINING"/>
    <property type="match status" value="1"/>
</dbReference>
<reference evidence="7" key="1">
    <citation type="submission" date="2023-02" db="EMBL/GenBank/DDBJ databases">
        <title>Genome of toxic invasive species Heracleum sosnowskyi carries increased number of genes despite the absence of recent whole-genome duplications.</title>
        <authorList>
            <person name="Schelkunov M."/>
            <person name="Shtratnikova V."/>
            <person name="Makarenko M."/>
            <person name="Klepikova A."/>
            <person name="Omelchenko D."/>
            <person name="Novikova G."/>
            <person name="Obukhova E."/>
            <person name="Bogdanov V."/>
            <person name="Penin A."/>
            <person name="Logacheva M."/>
        </authorList>
    </citation>
    <scope>NUCLEOTIDE SEQUENCE</scope>
    <source>
        <strain evidence="7">Hsosn_3</strain>
        <tissue evidence="7">Leaf</tissue>
    </source>
</reference>
<sequence length="449" mass="52839">MGFLCKNSGITYLYGKITLPGRFLEGYGKEIPKTVYLHIRSRRIWRGLYVQHRKWIEGLDDMMRYYGVKPYHLVAFTYNGGSSFDVEIFNPYAVEVNYTYNPALHVEDEWFMNLSDIDVEKLWSCFSYNAYENLTETYDLVICKRTLKRKNYIQEFAEAAKLRVGDICVLRSTEYCQFFRVAVIEKRSVSQYNTSGIEQRKSMMKFFRVINLDTVITGELELPRLFLQKYGACLSEEVTIVMVDGFHLTAKFFKGSKLLYRSTFYTTIYNEHCMDICNGMRHKLLLVDVIEQLEEEVMVLENINDHVGVIGMEEPNTTVIGEHSYFVEHDLIYVQNNNLHLQMVVENVEGGEYLNSFTVKFSKSHVDQKGHGVYYPRTLLHIYKNWKNGTTCTLIYNGQSWTVDVHRKKKMCRFGKGWDKFTYANEFTEGQTMRFAYQEEYEFEVTMLN</sequence>
<evidence type="ECO:0000259" key="6">
    <source>
        <dbReference type="PROSITE" id="PS50863"/>
    </source>
</evidence>
<dbReference type="InterPro" id="IPR015300">
    <property type="entry name" value="DNA-bd_pseudobarrel_sf"/>
</dbReference>
<dbReference type="InterPro" id="IPR003340">
    <property type="entry name" value="B3_DNA-bd"/>
</dbReference>
<evidence type="ECO:0000256" key="1">
    <source>
        <dbReference type="ARBA" id="ARBA00004123"/>
    </source>
</evidence>
<accession>A0AAD8IA50</accession>
<feature type="domain" description="TF-B3" evidence="6">
    <location>
        <begin position="397"/>
        <end position="449"/>
    </location>
</feature>
<dbReference type="SUPFAM" id="SSF101936">
    <property type="entry name" value="DNA-binding pseudobarrel domain"/>
    <property type="match status" value="2"/>
</dbReference>
<gene>
    <name evidence="7" type="ORF">POM88_019762</name>
</gene>
<comment type="caution">
    <text evidence="7">The sequence shown here is derived from an EMBL/GenBank/DDBJ whole genome shotgun (WGS) entry which is preliminary data.</text>
</comment>
<dbReference type="GO" id="GO:0003677">
    <property type="term" value="F:DNA binding"/>
    <property type="evidence" value="ECO:0007669"/>
    <property type="project" value="UniProtKB-KW"/>
</dbReference>
<dbReference type="GO" id="GO:0005634">
    <property type="term" value="C:nucleus"/>
    <property type="evidence" value="ECO:0007669"/>
    <property type="project" value="UniProtKB-SubCell"/>
</dbReference>
<dbReference type="AlphaFoldDB" id="A0AAD8IA50"/>
<evidence type="ECO:0000256" key="5">
    <source>
        <dbReference type="ARBA" id="ARBA00023242"/>
    </source>
</evidence>
<dbReference type="InterPro" id="IPR050655">
    <property type="entry name" value="Plant_B3_domain"/>
</dbReference>
<evidence type="ECO:0000313" key="8">
    <source>
        <dbReference type="Proteomes" id="UP001237642"/>
    </source>
</evidence>
<keyword evidence="4" id="KW-0804">Transcription</keyword>
<dbReference type="Pfam" id="PF02362">
    <property type="entry name" value="B3"/>
    <property type="match status" value="1"/>
</dbReference>
<evidence type="ECO:0000313" key="7">
    <source>
        <dbReference type="EMBL" id="KAK1382027.1"/>
    </source>
</evidence>
<dbReference type="PROSITE" id="PS50863">
    <property type="entry name" value="B3"/>
    <property type="match status" value="1"/>
</dbReference>
<keyword evidence="5" id="KW-0539">Nucleus</keyword>
<organism evidence="7 8">
    <name type="scientific">Heracleum sosnowskyi</name>
    <dbReference type="NCBI Taxonomy" id="360622"/>
    <lineage>
        <taxon>Eukaryota</taxon>
        <taxon>Viridiplantae</taxon>
        <taxon>Streptophyta</taxon>
        <taxon>Embryophyta</taxon>
        <taxon>Tracheophyta</taxon>
        <taxon>Spermatophyta</taxon>
        <taxon>Magnoliopsida</taxon>
        <taxon>eudicotyledons</taxon>
        <taxon>Gunneridae</taxon>
        <taxon>Pentapetalae</taxon>
        <taxon>asterids</taxon>
        <taxon>campanulids</taxon>
        <taxon>Apiales</taxon>
        <taxon>Apiaceae</taxon>
        <taxon>Apioideae</taxon>
        <taxon>apioid superclade</taxon>
        <taxon>Tordylieae</taxon>
        <taxon>Tordyliinae</taxon>
        <taxon>Heracleum</taxon>
    </lineage>
</organism>
<comment type="subcellular location">
    <subcellularLocation>
        <location evidence="1">Nucleus</location>
    </subcellularLocation>
</comment>
<evidence type="ECO:0000256" key="4">
    <source>
        <dbReference type="ARBA" id="ARBA00023163"/>
    </source>
</evidence>
<name>A0AAD8IA50_9APIA</name>
<keyword evidence="8" id="KW-1185">Reference proteome</keyword>
<proteinExistence type="predicted"/>
<keyword evidence="2" id="KW-0805">Transcription regulation</keyword>
<protein>
    <recommendedName>
        <fullName evidence="6">TF-B3 domain-containing protein</fullName>
    </recommendedName>
</protein>
<dbReference type="PANTHER" id="PTHR31920:SF37">
    <property type="entry name" value="B3 DOMAIN-CONTAINING TRANSCRIPTION FACTOR VRN1"/>
    <property type="match status" value="1"/>
</dbReference>
<dbReference type="EMBL" id="JAUIZM010000005">
    <property type="protein sequence ID" value="KAK1382027.1"/>
    <property type="molecule type" value="Genomic_DNA"/>
</dbReference>
<dbReference type="Gene3D" id="2.40.330.10">
    <property type="entry name" value="DNA-binding pseudobarrel domain"/>
    <property type="match status" value="2"/>
</dbReference>
<evidence type="ECO:0000256" key="3">
    <source>
        <dbReference type="ARBA" id="ARBA00023125"/>
    </source>
</evidence>
<dbReference type="Proteomes" id="UP001237642">
    <property type="component" value="Unassembled WGS sequence"/>
</dbReference>
<reference evidence="7" key="2">
    <citation type="submission" date="2023-05" db="EMBL/GenBank/DDBJ databases">
        <authorList>
            <person name="Schelkunov M.I."/>
        </authorList>
    </citation>
    <scope>NUCLEOTIDE SEQUENCE</scope>
    <source>
        <strain evidence="7">Hsosn_3</strain>
        <tissue evidence="7">Leaf</tissue>
    </source>
</reference>